<dbReference type="Proteomes" id="UP000427373">
    <property type="component" value="Chromosome"/>
</dbReference>
<name>A0A650CEW0_SULOH</name>
<dbReference type="CDD" id="cd07713">
    <property type="entry name" value="DHPS-like_MBL-fold"/>
    <property type="match status" value="1"/>
</dbReference>
<reference evidence="2 5" key="2">
    <citation type="submission" date="2020-08" db="EMBL/GenBank/DDBJ databases">
        <title>Genomic Encyclopedia of Type Strains, Phase IV (KMG-IV): sequencing the most valuable type-strain genomes for metagenomic binning, comparative biology and taxonomic classification.</title>
        <authorList>
            <person name="Goeker M."/>
        </authorList>
    </citation>
    <scope>NUCLEOTIDE SEQUENCE [LARGE SCALE GENOMIC DNA]</scope>
    <source>
        <strain evidence="2 5">DSM 12421</strain>
    </source>
</reference>
<evidence type="ECO:0000259" key="1">
    <source>
        <dbReference type="Pfam" id="PF00753"/>
    </source>
</evidence>
<sequence>MEQVKKLKITVLSDNFTSTIIPPLIGEWGFSAYIEADQIRILYDVGNSGLPVLHNAKLLGIDLSKVDYVVLSHGHSDHTGGLGNKELLELLKRKTLIAHPSITEKKFLNWSRRLQYIGLPLTREELEKNFNLILTKKPLEFTKGVMFSGEVKRYGYKEYNSGLFKASEEGVEEDKLYDDIALFINTPRGLVILTGCGHSNILNIINYAKEVTGVDKIYAVLGGFHLLSSDDQHVKDVINKLSSQASKIAPSHCSGNLAKSLITKEQFIDFGVGKSFEILE</sequence>
<dbReference type="OrthoDB" id="7773at2157"/>
<dbReference type="RefSeq" id="WP_156013869.1">
    <property type="nucleotide sequence ID" value="NZ_CP045484.1"/>
</dbReference>
<proteinExistence type="predicted"/>
<dbReference type="PANTHER" id="PTHR13754:SF18">
    <property type="entry name" value="7,8-DIHYDROPTERIN-6-METHYL-4-(BETA-D-RIBOFURANOSYL)-AMINOBENZENE-5'-PHOSPHATE SYNTHASE"/>
    <property type="match status" value="1"/>
</dbReference>
<dbReference type="KEGG" id="soh:D1869_03150"/>
<dbReference type="Gene3D" id="3.60.15.10">
    <property type="entry name" value="Ribonuclease Z/Hydroxyacylglutathione hydrolase-like"/>
    <property type="match status" value="1"/>
</dbReference>
<dbReference type="EMBL" id="CP045484">
    <property type="protein sequence ID" value="QGR16309.1"/>
    <property type="molecule type" value="Genomic_DNA"/>
</dbReference>
<evidence type="ECO:0000313" key="2">
    <source>
        <dbReference type="EMBL" id="MBB5252749.1"/>
    </source>
</evidence>
<evidence type="ECO:0000313" key="4">
    <source>
        <dbReference type="Proteomes" id="UP000427373"/>
    </source>
</evidence>
<accession>A0A650CEW0</accession>
<dbReference type="EC" id="2.5.1.105" evidence="2"/>
<dbReference type="GeneID" id="42800210"/>
<feature type="domain" description="Metallo-beta-lactamase" evidence="1">
    <location>
        <begin position="31"/>
        <end position="83"/>
    </location>
</feature>
<evidence type="ECO:0000313" key="5">
    <source>
        <dbReference type="Proteomes" id="UP000582213"/>
    </source>
</evidence>
<reference evidence="3 4" key="1">
    <citation type="submission" date="2019-10" db="EMBL/GenBank/DDBJ databases">
        <title>Genome Sequences from Six Type Strain Members of the Archaeal Family Sulfolobaceae: Acidianus ambivalens, Acidianus infernus, Metallosphaera prunae, Stygiolobus azoricus, Sulfolobus metallicus, and Sulfurisphaera ohwakuensis.</title>
        <authorList>
            <person name="Counts J.A."/>
            <person name="Kelly R.M."/>
        </authorList>
    </citation>
    <scope>NUCLEOTIDE SEQUENCE [LARGE SCALE GENOMIC DNA]</scope>
    <source>
        <strain evidence="3 4">TA-1</strain>
    </source>
</reference>
<evidence type="ECO:0000313" key="3">
    <source>
        <dbReference type="EMBL" id="QGR16309.1"/>
    </source>
</evidence>
<dbReference type="GO" id="GO:0102041">
    <property type="term" value="F:7,8-dihydropterin-6-yl-methyl-4-(beta-D-ribofuranosyl)aminobenzene 5'-phosphate synthase"/>
    <property type="evidence" value="ECO:0007669"/>
    <property type="project" value="UniProtKB-EC"/>
</dbReference>
<dbReference type="InterPro" id="IPR041712">
    <property type="entry name" value="DHPS-like_MBL-fold"/>
</dbReference>
<keyword evidence="2" id="KW-0808">Transferase</keyword>
<dbReference type="GO" id="GO:0016787">
    <property type="term" value="F:hydrolase activity"/>
    <property type="evidence" value="ECO:0007669"/>
    <property type="project" value="UniProtKB-KW"/>
</dbReference>
<keyword evidence="3" id="KW-0378">Hydrolase</keyword>
<dbReference type="Pfam" id="PF00753">
    <property type="entry name" value="Lactamase_B"/>
    <property type="match status" value="1"/>
</dbReference>
<dbReference type="SUPFAM" id="SSF56281">
    <property type="entry name" value="Metallo-hydrolase/oxidoreductase"/>
    <property type="match status" value="1"/>
</dbReference>
<keyword evidence="4" id="KW-1185">Reference proteome</keyword>
<dbReference type="PANTHER" id="PTHR13754">
    <property type="entry name" value="METALLO-BETA-LACTAMASE SUPERFAMILY PROTEIN"/>
    <property type="match status" value="1"/>
</dbReference>
<dbReference type="InterPro" id="IPR036866">
    <property type="entry name" value="RibonucZ/Hydroxyglut_hydro"/>
</dbReference>
<dbReference type="Proteomes" id="UP000582213">
    <property type="component" value="Unassembled WGS sequence"/>
</dbReference>
<gene>
    <name evidence="3" type="ORF">D1869_03150</name>
    <name evidence="2" type="ORF">HNQ62_000482</name>
</gene>
<dbReference type="InterPro" id="IPR001279">
    <property type="entry name" value="Metallo-B-lactamas"/>
</dbReference>
<dbReference type="InterPro" id="IPR052926">
    <property type="entry name" value="Metallo-beta-lactamase_dom"/>
</dbReference>
<dbReference type="EMBL" id="JACHFY010000002">
    <property type="protein sequence ID" value="MBB5252749.1"/>
    <property type="molecule type" value="Genomic_DNA"/>
</dbReference>
<organism evidence="3 4">
    <name type="scientific">Sulfurisphaera ohwakuensis</name>
    <dbReference type="NCBI Taxonomy" id="69656"/>
    <lineage>
        <taxon>Archaea</taxon>
        <taxon>Thermoproteota</taxon>
        <taxon>Thermoprotei</taxon>
        <taxon>Sulfolobales</taxon>
        <taxon>Sulfolobaceae</taxon>
        <taxon>Sulfurisphaera</taxon>
    </lineage>
</organism>
<protein>
    <submittedName>
        <fullName evidence="2">7, 8-dihydropterin-6-yl-methyl-4-(Beta-D-ribofuranosyl)aminobenzene 5'-phosphate synthase</fullName>
        <ecNumber evidence="2">2.5.1.105</ecNumber>
    </submittedName>
    <submittedName>
        <fullName evidence="3">MBL fold metallo-hydrolase</fullName>
    </submittedName>
</protein>
<dbReference type="AlphaFoldDB" id="A0A650CEW0"/>